<name>A0AAW1IMG0_SAPOF</name>
<gene>
    <name evidence="1" type="ORF">RND81_09G135200</name>
</gene>
<reference evidence="1" key="1">
    <citation type="submission" date="2024-03" db="EMBL/GenBank/DDBJ databases">
        <title>WGS assembly of Saponaria officinalis var. Norfolk2.</title>
        <authorList>
            <person name="Jenkins J."/>
            <person name="Shu S."/>
            <person name="Grimwood J."/>
            <person name="Barry K."/>
            <person name="Goodstein D."/>
            <person name="Schmutz J."/>
            <person name="Leebens-Mack J."/>
            <person name="Osbourn A."/>
        </authorList>
    </citation>
    <scope>NUCLEOTIDE SEQUENCE [LARGE SCALE GENOMIC DNA]</scope>
    <source>
        <strain evidence="1">JIC</strain>
    </source>
</reference>
<organism evidence="1 2">
    <name type="scientific">Saponaria officinalis</name>
    <name type="common">Common soapwort</name>
    <name type="synonym">Lychnis saponaria</name>
    <dbReference type="NCBI Taxonomy" id="3572"/>
    <lineage>
        <taxon>Eukaryota</taxon>
        <taxon>Viridiplantae</taxon>
        <taxon>Streptophyta</taxon>
        <taxon>Embryophyta</taxon>
        <taxon>Tracheophyta</taxon>
        <taxon>Spermatophyta</taxon>
        <taxon>Magnoliopsida</taxon>
        <taxon>eudicotyledons</taxon>
        <taxon>Gunneridae</taxon>
        <taxon>Pentapetalae</taxon>
        <taxon>Caryophyllales</taxon>
        <taxon>Caryophyllaceae</taxon>
        <taxon>Caryophylleae</taxon>
        <taxon>Saponaria</taxon>
    </lineage>
</organism>
<dbReference type="EMBL" id="JBDFQZ010000009">
    <property type="protein sequence ID" value="KAK9690532.1"/>
    <property type="molecule type" value="Genomic_DNA"/>
</dbReference>
<dbReference type="CDD" id="cd09272">
    <property type="entry name" value="RNase_HI_RT_Ty1"/>
    <property type="match status" value="1"/>
</dbReference>
<protein>
    <submittedName>
        <fullName evidence="1">Uncharacterized protein</fullName>
    </submittedName>
</protein>
<comment type="caution">
    <text evidence="1">The sequence shown here is derived from an EMBL/GenBank/DDBJ whole genome shotgun (WGS) entry which is preliminary data.</text>
</comment>
<dbReference type="AlphaFoldDB" id="A0AAW1IMG0"/>
<accession>A0AAW1IMG0</accession>
<proteinExistence type="predicted"/>
<keyword evidence="2" id="KW-1185">Reference proteome</keyword>
<evidence type="ECO:0000313" key="1">
    <source>
        <dbReference type="EMBL" id="KAK9690532.1"/>
    </source>
</evidence>
<sequence length="74" mass="8498">MAKNPAFHGRTKHIDVQYHFIRKLVSDKKIELVFCGTTEQVADIFMKSLPQAKHQFFISQLGVTDFESRGSVED</sequence>
<evidence type="ECO:0000313" key="2">
    <source>
        <dbReference type="Proteomes" id="UP001443914"/>
    </source>
</evidence>
<dbReference type="Proteomes" id="UP001443914">
    <property type="component" value="Unassembled WGS sequence"/>
</dbReference>